<comment type="similarity">
    <text evidence="1">Belongs to the membrane fusion protein (MFP) (TC 8.A.1) family.</text>
</comment>
<evidence type="ECO:0000259" key="3">
    <source>
        <dbReference type="Pfam" id="PF25917"/>
    </source>
</evidence>
<gene>
    <name evidence="4" type="ORF">GPA24_09085</name>
</gene>
<dbReference type="Gene3D" id="2.40.50.100">
    <property type="match status" value="1"/>
</dbReference>
<protein>
    <submittedName>
        <fullName evidence="4">Efflux RND transporter periplasmic adaptor subunit</fullName>
    </submittedName>
</protein>
<dbReference type="RefSeq" id="WP_169202333.1">
    <property type="nucleotide sequence ID" value="NZ_CP059467.1"/>
</dbReference>
<evidence type="ECO:0000256" key="2">
    <source>
        <dbReference type="SAM" id="Phobius"/>
    </source>
</evidence>
<feature type="domain" description="Multidrug resistance protein MdtA-like barrel-sandwich hybrid" evidence="3">
    <location>
        <begin position="67"/>
        <end position="215"/>
    </location>
</feature>
<dbReference type="Gene3D" id="1.10.287.470">
    <property type="entry name" value="Helix hairpin bin"/>
    <property type="match status" value="1"/>
</dbReference>
<reference evidence="4 5" key="1">
    <citation type="submission" date="2019-12" db="EMBL/GenBank/DDBJ databases">
        <title>Comparative genomics gives insights into the taxonomy of the Azoarcus-Aromatoleum group and reveals separate origins of nif in the plant-associated Azoarcus and non-plant-associated Aromatoleum sub-groups.</title>
        <authorList>
            <person name="Lafos M."/>
            <person name="Maluk M."/>
            <person name="Batista M."/>
            <person name="Junghare M."/>
            <person name="Carmona M."/>
            <person name="Faoro H."/>
            <person name="Cruz L.M."/>
            <person name="Battistoni F."/>
            <person name="De Souza E."/>
            <person name="Pedrosa F."/>
            <person name="Chen W.-M."/>
            <person name="Poole P.S."/>
            <person name="Dixon R.A."/>
            <person name="James E.K."/>
        </authorList>
    </citation>
    <scope>NUCLEOTIDE SEQUENCE [LARGE SCALE GENOMIC DNA]</scope>
    <source>
        <strain evidence="4 5">PbN1</strain>
    </source>
</reference>
<dbReference type="NCBIfam" id="TIGR01730">
    <property type="entry name" value="RND_mfp"/>
    <property type="match status" value="1"/>
</dbReference>
<keyword evidence="2" id="KW-0472">Membrane</keyword>
<dbReference type="Gene3D" id="2.40.420.20">
    <property type="match status" value="1"/>
</dbReference>
<evidence type="ECO:0000256" key="1">
    <source>
        <dbReference type="ARBA" id="ARBA00009477"/>
    </source>
</evidence>
<sequence length="383" mass="41054">MKRLPLQGRTVALVAVIFPLLALFIYVALRSGPLAPVSVTIASVETRPITPALFGIGTVQTRYTYRIGPTFAGRVKRLDVHVGDRVKAGQVLGEMDPVDLDQRIRAQGAALKRAEAALREAAARQTFARSQARRYEQLFAVRSISEELATTKHQELQIADAALSGAQEELIRTRSDGEALVAQRNNLRLVAPVDGLVAVRDVDPGTTIVAGQSVVEVIAPESLWINARFDQISASGLAAGLPARIVLRSHNGQTLTGRVLRVEPMADAVTEETLAKVAFDSRPEPLPPIGELAEVTIVLPTLPAAPVIPNAAVRREAGQVGVWKIVDGDARFTPVKLGAGDLDGHVQALEGVKHGEQVVVYSEKALTARSRIDVVDHIPGVSR</sequence>
<dbReference type="PANTHER" id="PTHR30469">
    <property type="entry name" value="MULTIDRUG RESISTANCE PROTEIN MDTA"/>
    <property type="match status" value="1"/>
</dbReference>
<dbReference type="SUPFAM" id="SSF111369">
    <property type="entry name" value="HlyD-like secretion proteins"/>
    <property type="match status" value="1"/>
</dbReference>
<keyword evidence="5" id="KW-1185">Reference proteome</keyword>
<keyword evidence="2" id="KW-1133">Transmembrane helix</keyword>
<dbReference type="Gene3D" id="2.40.30.170">
    <property type="match status" value="1"/>
</dbReference>
<proteinExistence type="inferred from homology"/>
<dbReference type="PANTHER" id="PTHR30469:SF15">
    <property type="entry name" value="HLYD FAMILY OF SECRETION PROTEINS"/>
    <property type="match status" value="1"/>
</dbReference>
<dbReference type="EMBL" id="WTVP01000020">
    <property type="protein sequence ID" value="NMG15695.1"/>
    <property type="molecule type" value="Genomic_DNA"/>
</dbReference>
<name>A0ABX1NVY2_9RHOO</name>
<accession>A0ABX1NVY2</accession>
<comment type="caution">
    <text evidence="4">The sequence shown here is derived from an EMBL/GenBank/DDBJ whole genome shotgun (WGS) entry which is preliminary data.</text>
</comment>
<evidence type="ECO:0000313" key="4">
    <source>
        <dbReference type="EMBL" id="NMG15695.1"/>
    </source>
</evidence>
<feature type="transmembrane region" description="Helical" evidence="2">
    <location>
        <begin position="12"/>
        <end position="29"/>
    </location>
</feature>
<dbReference type="InterPro" id="IPR058625">
    <property type="entry name" value="MdtA-like_BSH"/>
</dbReference>
<dbReference type="Proteomes" id="UP000633943">
    <property type="component" value="Unassembled WGS sequence"/>
</dbReference>
<dbReference type="InterPro" id="IPR006143">
    <property type="entry name" value="RND_pump_MFP"/>
</dbReference>
<dbReference type="Pfam" id="PF25917">
    <property type="entry name" value="BSH_RND"/>
    <property type="match status" value="1"/>
</dbReference>
<organism evidence="4 5">
    <name type="scientific">Aromatoleum bremense</name>
    <dbReference type="NCBI Taxonomy" id="76115"/>
    <lineage>
        <taxon>Bacteria</taxon>
        <taxon>Pseudomonadati</taxon>
        <taxon>Pseudomonadota</taxon>
        <taxon>Betaproteobacteria</taxon>
        <taxon>Rhodocyclales</taxon>
        <taxon>Rhodocyclaceae</taxon>
        <taxon>Aromatoleum</taxon>
    </lineage>
</organism>
<keyword evidence="2" id="KW-0812">Transmembrane</keyword>
<evidence type="ECO:0000313" key="5">
    <source>
        <dbReference type="Proteomes" id="UP000633943"/>
    </source>
</evidence>